<keyword evidence="3" id="KW-0238">DNA-binding</keyword>
<evidence type="ECO:0000256" key="1">
    <source>
        <dbReference type="ARBA" id="ARBA00004123"/>
    </source>
</evidence>
<sequence>MASIQGSRRKDAKSASPPVLLRTCLNCHRAKIRCDRSSESGSCTRCARLKKPCSSKPARRRPNNSQRDLRIEALESHIQQLLGSTSSIENKNVDSNGPSPDNASSARRQPSTPLVPDPIETPAGAGQLLSLTPSTESDAVAMGLLSTEAARILLQRFKTTLTPHFPFVVVASEVSLEILQDTRPFLLLCIIAAASYDDVVLQRRLGRQVQHCIAGRMIYRNAISLETLQGLLIHIAWCQYHPRPRSYTQYLQLAIGIVVDLRFDRKPQSRPWKTRLNPTDTTQPKGYLELDEQRAVVGCYYLCSTVSTVLQKTCTFPWTQHIEDCCRSLDHQKQYLTDKYILPIVQIQHTMEQADASDHDEREVLKSTHLTQLILCLETIKGALLFPLAESAMLTMHLHTGIVHACHTNVCTDAALNLLPTDERWPQWRLDALSTGLIAAKSSLSCFLSLPLGHEKSFNNSEWIQLGFVTTCAARLAALSSQKVIRQETHHLRRFLGISDGLKDTIRRLESLSTSTADDDGERDVFYHYRQRVQRIQAWFQAQQERVQRESMQTVSDTADAAAWNGSARQQLPLASSGAQRAWNPGQALPQDSPVLPMDIAWREGDLFDWLPDDLMDMENFGQTFPFDAEGT</sequence>
<dbReference type="InterPro" id="IPR001138">
    <property type="entry name" value="Zn2Cys6_DnaBD"/>
</dbReference>
<reference evidence="8 9" key="1">
    <citation type="submission" date="2016-10" db="EMBL/GenBank/DDBJ databases">
        <authorList>
            <person name="Varghese N."/>
        </authorList>
    </citation>
    <scope>NUCLEOTIDE SEQUENCE [LARGE SCALE GENOMIC DNA]</scope>
</reference>
<feature type="region of interest" description="Disordered" evidence="6">
    <location>
        <begin position="84"/>
        <end position="128"/>
    </location>
</feature>
<keyword evidence="2" id="KW-0805">Transcription regulation</keyword>
<feature type="domain" description="Zn(2)-C6 fungal-type" evidence="7">
    <location>
        <begin position="23"/>
        <end position="55"/>
    </location>
</feature>
<dbReference type="CDD" id="cd00067">
    <property type="entry name" value="GAL4"/>
    <property type="match status" value="1"/>
</dbReference>
<dbReference type="PANTHER" id="PTHR31845">
    <property type="entry name" value="FINGER DOMAIN PROTEIN, PUTATIVE-RELATED"/>
    <property type="match status" value="1"/>
</dbReference>
<evidence type="ECO:0000259" key="7">
    <source>
        <dbReference type="PROSITE" id="PS50048"/>
    </source>
</evidence>
<protein>
    <recommendedName>
        <fullName evidence="7">Zn(2)-C6 fungal-type domain-containing protein</fullName>
    </recommendedName>
</protein>
<evidence type="ECO:0000256" key="4">
    <source>
        <dbReference type="ARBA" id="ARBA00023163"/>
    </source>
</evidence>
<dbReference type="GO" id="GO:0000981">
    <property type="term" value="F:DNA-binding transcription factor activity, RNA polymerase II-specific"/>
    <property type="evidence" value="ECO:0007669"/>
    <property type="project" value="InterPro"/>
</dbReference>
<dbReference type="AlphaFoldDB" id="A0A1Y6LHB9"/>
<dbReference type="Proteomes" id="UP000215453">
    <property type="component" value="Chromosome 4"/>
</dbReference>
<evidence type="ECO:0000256" key="6">
    <source>
        <dbReference type="SAM" id="MobiDB-lite"/>
    </source>
</evidence>
<dbReference type="GO" id="GO:0005634">
    <property type="term" value="C:nucleus"/>
    <property type="evidence" value="ECO:0007669"/>
    <property type="project" value="UniProtKB-SubCell"/>
</dbReference>
<keyword evidence="4" id="KW-0804">Transcription</keyword>
<evidence type="ECO:0000313" key="8">
    <source>
        <dbReference type="EMBL" id="SMY23736.1"/>
    </source>
</evidence>
<comment type="subcellular location">
    <subcellularLocation>
        <location evidence="1">Nucleus</location>
    </subcellularLocation>
</comment>
<feature type="compositionally biased region" description="Polar residues" evidence="6">
    <location>
        <begin position="84"/>
        <end position="112"/>
    </location>
</feature>
<evidence type="ECO:0000313" key="9">
    <source>
        <dbReference type="Proteomes" id="UP000215453"/>
    </source>
</evidence>
<dbReference type="GO" id="GO:0000976">
    <property type="term" value="F:transcription cis-regulatory region binding"/>
    <property type="evidence" value="ECO:0007669"/>
    <property type="project" value="TreeGrafter"/>
</dbReference>
<dbReference type="CDD" id="cd12148">
    <property type="entry name" value="fungal_TF_MHR"/>
    <property type="match status" value="1"/>
</dbReference>
<dbReference type="InterPro" id="IPR036864">
    <property type="entry name" value="Zn2-C6_fun-type_DNA-bd_sf"/>
</dbReference>
<evidence type="ECO:0000256" key="3">
    <source>
        <dbReference type="ARBA" id="ARBA00023125"/>
    </source>
</evidence>
<accession>A0A1Y6LHB9</accession>
<keyword evidence="5" id="KW-0539">Nucleus</keyword>
<gene>
    <name evidence="8" type="ORF">ZT1A5_G5176</name>
</gene>
<name>A0A1Y6LHB9_ZYMTR</name>
<dbReference type="PROSITE" id="PS00463">
    <property type="entry name" value="ZN2_CY6_FUNGAL_1"/>
    <property type="match status" value="1"/>
</dbReference>
<dbReference type="Gene3D" id="4.10.240.10">
    <property type="entry name" value="Zn(2)-C6 fungal-type DNA-binding domain"/>
    <property type="match status" value="1"/>
</dbReference>
<dbReference type="PANTHER" id="PTHR31845:SF37">
    <property type="entry name" value="TRANSCRIPTION FACTOR DOMAIN-CONTAINING PROTEIN"/>
    <property type="match status" value="1"/>
</dbReference>
<dbReference type="EMBL" id="LT882679">
    <property type="protein sequence ID" value="SMY23736.1"/>
    <property type="molecule type" value="Genomic_DNA"/>
</dbReference>
<evidence type="ECO:0000256" key="2">
    <source>
        <dbReference type="ARBA" id="ARBA00023015"/>
    </source>
</evidence>
<dbReference type="InterPro" id="IPR051089">
    <property type="entry name" value="prtT"/>
</dbReference>
<dbReference type="SMART" id="SM00066">
    <property type="entry name" value="GAL4"/>
    <property type="match status" value="1"/>
</dbReference>
<evidence type="ECO:0000256" key="5">
    <source>
        <dbReference type="ARBA" id="ARBA00023242"/>
    </source>
</evidence>
<dbReference type="SUPFAM" id="SSF57701">
    <property type="entry name" value="Zn2/Cys6 DNA-binding domain"/>
    <property type="match status" value="1"/>
</dbReference>
<dbReference type="PROSITE" id="PS50048">
    <property type="entry name" value="ZN2_CY6_FUNGAL_2"/>
    <property type="match status" value="1"/>
</dbReference>
<proteinExistence type="predicted"/>
<organism evidence="8 9">
    <name type="scientific">Zymoseptoria tritici ST99CH_1A5</name>
    <dbReference type="NCBI Taxonomy" id="1276529"/>
    <lineage>
        <taxon>Eukaryota</taxon>
        <taxon>Fungi</taxon>
        <taxon>Dikarya</taxon>
        <taxon>Ascomycota</taxon>
        <taxon>Pezizomycotina</taxon>
        <taxon>Dothideomycetes</taxon>
        <taxon>Dothideomycetidae</taxon>
        <taxon>Mycosphaerellales</taxon>
        <taxon>Mycosphaerellaceae</taxon>
        <taxon>Zymoseptoria</taxon>
    </lineage>
</organism>
<dbReference type="GO" id="GO:0008270">
    <property type="term" value="F:zinc ion binding"/>
    <property type="evidence" value="ECO:0007669"/>
    <property type="project" value="InterPro"/>
</dbReference>